<accession>A0ABP9P220</accession>
<dbReference type="InterPro" id="IPR021908">
    <property type="entry name" value="YfbK_C"/>
</dbReference>
<evidence type="ECO:0000259" key="2">
    <source>
        <dbReference type="Pfam" id="PF12034"/>
    </source>
</evidence>
<evidence type="ECO:0000313" key="3">
    <source>
        <dbReference type="EMBL" id="GAA5139063.1"/>
    </source>
</evidence>
<sequence length="481" mass="50908">MKPTPHENPDLTAYALGELHARQAREIHALLAACPVAAHELEQVEAATDALRQGAPIPQERLRPEQRHAVLYPTSIPRRMGPLMPRPAQRRSPGLWPVVSGLLKAAAVIALTGAAYLVGRHSGLGGGDSAAVAQVSPETPSAPVSASDSTPAEKILVQAPAASAAPAILVKAPKAPEKAPVLVVAPPAPPAPVIAASPVPEVKPVTLPAAKPAAPVIVAAVAPRPFPTISPGKHTQFVNASRQPVDQFALAPAQIRPLPAKVNRKELLASPAPAASPAAESKEPGKTRNTDLFIHSWKAEVASCPWNEGHRLLRVTIQLPADQPAALSPTTYPLRVTFDPNNVREYRQLCERHQPAAELRQSGTHVLWYEFMPNGAPAGDKTVATVTLEKGRFTTQAIGPFDSTKLAVIDGGDSWQSAREDFIFDSAVVSFGLLMRGIPQAPKLDHALVLSLAEQSQGSDATGERRRFIKLVREAALAAGL</sequence>
<dbReference type="RefSeq" id="WP_345736138.1">
    <property type="nucleotide sequence ID" value="NZ_BAABIA010000003.1"/>
</dbReference>
<name>A0ABP9P220_9BACT</name>
<evidence type="ECO:0000313" key="4">
    <source>
        <dbReference type="Proteomes" id="UP001499852"/>
    </source>
</evidence>
<proteinExistence type="predicted"/>
<organism evidence="3 4">
    <name type="scientific">Prosthecobacter algae</name>
    <dbReference type="NCBI Taxonomy" id="1144682"/>
    <lineage>
        <taxon>Bacteria</taxon>
        <taxon>Pseudomonadati</taxon>
        <taxon>Verrucomicrobiota</taxon>
        <taxon>Verrucomicrobiia</taxon>
        <taxon>Verrucomicrobiales</taxon>
        <taxon>Verrucomicrobiaceae</taxon>
        <taxon>Prosthecobacter</taxon>
    </lineage>
</organism>
<keyword evidence="4" id="KW-1185">Reference proteome</keyword>
<reference evidence="4" key="1">
    <citation type="journal article" date="2019" name="Int. J. Syst. Evol. Microbiol.">
        <title>The Global Catalogue of Microorganisms (GCM) 10K type strain sequencing project: providing services to taxonomists for standard genome sequencing and annotation.</title>
        <authorList>
            <consortium name="The Broad Institute Genomics Platform"/>
            <consortium name="The Broad Institute Genome Sequencing Center for Infectious Disease"/>
            <person name="Wu L."/>
            <person name="Ma J."/>
        </authorList>
    </citation>
    <scope>NUCLEOTIDE SEQUENCE [LARGE SCALE GENOMIC DNA]</scope>
    <source>
        <strain evidence="4">JCM 18053</strain>
    </source>
</reference>
<feature type="region of interest" description="Disordered" evidence="1">
    <location>
        <begin position="127"/>
        <end position="149"/>
    </location>
</feature>
<protein>
    <recommendedName>
        <fullName evidence="2">Uncharacterized protein YfbK C-terminal domain-containing protein</fullName>
    </recommendedName>
</protein>
<feature type="compositionally biased region" description="Polar residues" evidence="1">
    <location>
        <begin position="136"/>
        <end position="149"/>
    </location>
</feature>
<comment type="caution">
    <text evidence="3">The sequence shown here is derived from an EMBL/GenBank/DDBJ whole genome shotgun (WGS) entry which is preliminary data.</text>
</comment>
<evidence type="ECO:0000256" key="1">
    <source>
        <dbReference type="SAM" id="MobiDB-lite"/>
    </source>
</evidence>
<dbReference type="Pfam" id="PF12034">
    <property type="entry name" value="YfbK_C"/>
    <property type="match status" value="1"/>
</dbReference>
<dbReference type="EMBL" id="BAABIA010000003">
    <property type="protein sequence ID" value="GAA5139063.1"/>
    <property type="molecule type" value="Genomic_DNA"/>
</dbReference>
<gene>
    <name evidence="3" type="ORF">GCM10023213_19090</name>
</gene>
<dbReference type="Proteomes" id="UP001499852">
    <property type="component" value="Unassembled WGS sequence"/>
</dbReference>
<feature type="domain" description="Uncharacterized protein YfbK C-terminal" evidence="2">
    <location>
        <begin position="408"/>
        <end position="476"/>
    </location>
</feature>